<evidence type="ECO:0000313" key="2">
    <source>
        <dbReference type="EMBL" id="KAF2644638.1"/>
    </source>
</evidence>
<gene>
    <name evidence="2" type="ORF">P280DRAFT_176184</name>
</gene>
<accession>A0A6A6SE11</accession>
<protein>
    <submittedName>
        <fullName evidence="2">Uncharacterized protein</fullName>
    </submittedName>
</protein>
<feature type="transmembrane region" description="Helical" evidence="1">
    <location>
        <begin position="279"/>
        <end position="304"/>
    </location>
</feature>
<dbReference type="EMBL" id="MU006778">
    <property type="protein sequence ID" value="KAF2644638.1"/>
    <property type="molecule type" value="Genomic_DNA"/>
</dbReference>
<proteinExistence type="predicted"/>
<dbReference type="OrthoDB" id="10673598at2759"/>
<keyword evidence="1" id="KW-0472">Membrane</keyword>
<evidence type="ECO:0000256" key="1">
    <source>
        <dbReference type="SAM" id="Phobius"/>
    </source>
</evidence>
<keyword evidence="1" id="KW-0812">Transmembrane</keyword>
<name>A0A6A6SE11_9PLEO</name>
<sequence>MLFMTGSCRMATIRVTLDTLHSLLLGLTLACRVLCLQSLLFLVADLTSVLPVDIRFHGLGAHIDTLVVLSHRKVRLCLTQVCSDKLGVALDSLVAIRNGRRERKELDEAGSTVGVATCIVGCTLDHLAVGFDSRRPICFLELRVPKRTCLLSLLWVDVCVLVCRDLGLFCRAKLGEHFRCSVLGLCLLVEEDGVGEVALFLVRGTDTGKRLCNDLEVGQDLAAVLYGLLAGLDAAWIVALLELGGSEVGEVGDVLVRFPCLGVVLDGWVELSLFVELCAFLLLLIRLGLGLLCGLLFLSLFYGFRFRCRLFLRCGSCVRHIDILLRFARVAGCLCTGRRLAE</sequence>
<keyword evidence="3" id="KW-1185">Reference proteome</keyword>
<reference evidence="2" key="1">
    <citation type="journal article" date="2020" name="Stud. Mycol.">
        <title>101 Dothideomycetes genomes: a test case for predicting lifestyles and emergence of pathogens.</title>
        <authorList>
            <person name="Haridas S."/>
            <person name="Albert R."/>
            <person name="Binder M."/>
            <person name="Bloem J."/>
            <person name="Labutti K."/>
            <person name="Salamov A."/>
            <person name="Andreopoulos B."/>
            <person name="Baker S."/>
            <person name="Barry K."/>
            <person name="Bills G."/>
            <person name="Bluhm B."/>
            <person name="Cannon C."/>
            <person name="Castanera R."/>
            <person name="Culley D."/>
            <person name="Daum C."/>
            <person name="Ezra D."/>
            <person name="Gonzalez J."/>
            <person name="Henrissat B."/>
            <person name="Kuo A."/>
            <person name="Liang C."/>
            <person name="Lipzen A."/>
            <person name="Lutzoni F."/>
            <person name="Magnuson J."/>
            <person name="Mondo S."/>
            <person name="Nolan M."/>
            <person name="Ohm R."/>
            <person name="Pangilinan J."/>
            <person name="Park H.-J."/>
            <person name="Ramirez L."/>
            <person name="Alfaro M."/>
            <person name="Sun H."/>
            <person name="Tritt A."/>
            <person name="Yoshinaga Y."/>
            <person name="Zwiers L.-H."/>
            <person name="Turgeon B."/>
            <person name="Goodwin S."/>
            <person name="Spatafora J."/>
            <person name="Crous P."/>
            <person name="Grigoriev I."/>
        </authorList>
    </citation>
    <scope>NUCLEOTIDE SEQUENCE</scope>
    <source>
        <strain evidence="2">CBS 473.64</strain>
    </source>
</reference>
<dbReference type="Proteomes" id="UP000799753">
    <property type="component" value="Unassembled WGS sequence"/>
</dbReference>
<organism evidence="2 3">
    <name type="scientific">Massarina eburnea CBS 473.64</name>
    <dbReference type="NCBI Taxonomy" id="1395130"/>
    <lineage>
        <taxon>Eukaryota</taxon>
        <taxon>Fungi</taxon>
        <taxon>Dikarya</taxon>
        <taxon>Ascomycota</taxon>
        <taxon>Pezizomycotina</taxon>
        <taxon>Dothideomycetes</taxon>
        <taxon>Pleosporomycetidae</taxon>
        <taxon>Pleosporales</taxon>
        <taxon>Massarineae</taxon>
        <taxon>Massarinaceae</taxon>
        <taxon>Massarina</taxon>
    </lineage>
</organism>
<dbReference type="AlphaFoldDB" id="A0A6A6SE11"/>
<keyword evidence="1" id="KW-1133">Transmembrane helix</keyword>
<evidence type="ECO:0000313" key="3">
    <source>
        <dbReference type="Proteomes" id="UP000799753"/>
    </source>
</evidence>